<reference evidence="2" key="4">
    <citation type="submission" date="2019-03" db="UniProtKB">
        <authorList>
            <consortium name="EnsemblPlants"/>
        </authorList>
    </citation>
    <scope>IDENTIFICATION</scope>
</reference>
<protein>
    <recommendedName>
        <fullName evidence="1">Integrase catalytic domain-containing protein</fullName>
    </recommendedName>
</protein>
<dbReference type="SUPFAM" id="SSF53098">
    <property type="entry name" value="Ribonuclease H-like"/>
    <property type="match status" value="1"/>
</dbReference>
<dbReference type="PROSITE" id="PS50994">
    <property type="entry name" value="INTEGRASE"/>
    <property type="match status" value="1"/>
</dbReference>
<dbReference type="GO" id="GO:0015074">
    <property type="term" value="P:DNA integration"/>
    <property type="evidence" value="ECO:0007669"/>
    <property type="project" value="InterPro"/>
</dbReference>
<evidence type="ECO:0000259" key="1">
    <source>
        <dbReference type="PROSITE" id="PS50994"/>
    </source>
</evidence>
<sequence length="65" mass="7720">YSSAYHPQTDGQTERVNQCLETYLRCMTTMQPTKWLSWLSLAEYWYNTTYHTALKMSPFQALYGL</sequence>
<evidence type="ECO:0000313" key="2">
    <source>
        <dbReference type="EnsemblPlants" id="AET3Gv20270300.1"/>
    </source>
</evidence>
<reference evidence="3" key="1">
    <citation type="journal article" date="2014" name="Science">
        <title>Ancient hybridizations among the ancestral genomes of bread wheat.</title>
        <authorList>
            <consortium name="International Wheat Genome Sequencing Consortium,"/>
            <person name="Marcussen T."/>
            <person name="Sandve S.R."/>
            <person name="Heier L."/>
            <person name="Spannagl M."/>
            <person name="Pfeifer M."/>
            <person name="Jakobsen K.S."/>
            <person name="Wulff B.B."/>
            <person name="Steuernagel B."/>
            <person name="Mayer K.F."/>
            <person name="Olsen O.A."/>
        </authorList>
    </citation>
    <scope>NUCLEOTIDE SEQUENCE [LARGE SCALE GENOMIC DNA]</scope>
    <source>
        <strain evidence="3">cv. AL8/78</strain>
    </source>
</reference>
<dbReference type="InterPro" id="IPR012337">
    <property type="entry name" value="RNaseH-like_sf"/>
</dbReference>
<reference evidence="2" key="5">
    <citation type="journal article" date="2021" name="G3 (Bethesda)">
        <title>Aegilops tauschii genome assembly Aet v5.0 features greater sequence contiguity and improved annotation.</title>
        <authorList>
            <person name="Wang L."/>
            <person name="Zhu T."/>
            <person name="Rodriguez J.C."/>
            <person name="Deal K.R."/>
            <person name="Dubcovsky J."/>
            <person name="McGuire P.E."/>
            <person name="Lux T."/>
            <person name="Spannagl M."/>
            <person name="Mayer K.F.X."/>
            <person name="Baldrich P."/>
            <person name="Meyers B.C."/>
            <person name="Huo N."/>
            <person name="Gu Y.Q."/>
            <person name="Zhou H."/>
            <person name="Devos K.M."/>
            <person name="Bennetzen J.L."/>
            <person name="Unver T."/>
            <person name="Budak H."/>
            <person name="Gulick P.J."/>
            <person name="Galiba G."/>
            <person name="Kalapos B."/>
            <person name="Nelson D.R."/>
            <person name="Li P."/>
            <person name="You F.M."/>
            <person name="Luo M.C."/>
            <person name="Dvorak J."/>
        </authorList>
    </citation>
    <scope>NUCLEOTIDE SEQUENCE [LARGE SCALE GENOMIC DNA]</scope>
    <source>
        <strain evidence="2">cv. AL8/78</strain>
    </source>
</reference>
<keyword evidence="3" id="KW-1185">Reference proteome</keyword>
<dbReference type="PANTHER" id="PTHR47266">
    <property type="entry name" value="ENDONUCLEASE-RELATED"/>
    <property type="match status" value="1"/>
</dbReference>
<dbReference type="InterPro" id="IPR036397">
    <property type="entry name" value="RNaseH_sf"/>
</dbReference>
<dbReference type="InterPro" id="IPR001584">
    <property type="entry name" value="Integrase_cat-core"/>
</dbReference>
<dbReference type="Gene3D" id="3.30.420.10">
    <property type="entry name" value="Ribonuclease H-like superfamily/Ribonuclease H"/>
    <property type="match status" value="1"/>
</dbReference>
<organism evidence="2 3">
    <name type="scientific">Aegilops tauschii subsp. strangulata</name>
    <name type="common">Goatgrass</name>
    <dbReference type="NCBI Taxonomy" id="200361"/>
    <lineage>
        <taxon>Eukaryota</taxon>
        <taxon>Viridiplantae</taxon>
        <taxon>Streptophyta</taxon>
        <taxon>Embryophyta</taxon>
        <taxon>Tracheophyta</taxon>
        <taxon>Spermatophyta</taxon>
        <taxon>Magnoliopsida</taxon>
        <taxon>Liliopsida</taxon>
        <taxon>Poales</taxon>
        <taxon>Poaceae</taxon>
        <taxon>BOP clade</taxon>
        <taxon>Pooideae</taxon>
        <taxon>Triticodae</taxon>
        <taxon>Triticeae</taxon>
        <taxon>Triticinae</taxon>
        <taxon>Aegilops</taxon>
    </lineage>
</organism>
<dbReference type="Proteomes" id="UP000015105">
    <property type="component" value="Chromosome 3D"/>
</dbReference>
<dbReference type="EnsemblPlants" id="AET3Gv20270300.1">
    <property type="protein sequence ID" value="AET3Gv20270300.1"/>
    <property type="gene ID" value="AET3Gv20270300"/>
</dbReference>
<reference evidence="2" key="3">
    <citation type="journal article" date="2017" name="Nature">
        <title>Genome sequence of the progenitor of the wheat D genome Aegilops tauschii.</title>
        <authorList>
            <person name="Luo M.C."/>
            <person name="Gu Y.Q."/>
            <person name="Puiu D."/>
            <person name="Wang H."/>
            <person name="Twardziok S.O."/>
            <person name="Deal K.R."/>
            <person name="Huo N."/>
            <person name="Zhu T."/>
            <person name="Wang L."/>
            <person name="Wang Y."/>
            <person name="McGuire P.E."/>
            <person name="Liu S."/>
            <person name="Long H."/>
            <person name="Ramasamy R.K."/>
            <person name="Rodriguez J.C."/>
            <person name="Van S.L."/>
            <person name="Yuan L."/>
            <person name="Wang Z."/>
            <person name="Xia Z."/>
            <person name="Xiao L."/>
            <person name="Anderson O.D."/>
            <person name="Ouyang S."/>
            <person name="Liang Y."/>
            <person name="Zimin A.V."/>
            <person name="Pertea G."/>
            <person name="Qi P."/>
            <person name="Bennetzen J.L."/>
            <person name="Dai X."/>
            <person name="Dawson M.W."/>
            <person name="Muller H.G."/>
            <person name="Kugler K."/>
            <person name="Rivarola-Duarte L."/>
            <person name="Spannagl M."/>
            <person name="Mayer K.F.X."/>
            <person name="Lu F.H."/>
            <person name="Bevan M.W."/>
            <person name="Leroy P."/>
            <person name="Li P."/>
            <person name="You F.M."/>
            <person name="Sun Q."/>
            <person name="Liu Z."/>
            <person name="Lyons E."/>
            <person name="Wicker T."/>
            <person name="Salzberg S.L."/>
            <person name="Devos K.M."/>
            <person name="Dvorak J."/>
        </authorList>
    </citation>
    <scope>NUCLEOTIDE SEQUENCE [LARGE SCALE GENOMIC DNA]</scope>
    <source>
        <strain evidence="2">cv. AL8/78</strain>
    </source>
</reference>
<reference evidence="3" key="2">
    <citation type="journal article" date="2017" name="Nat. Plants">
        <title>The Aegilops tauschii genome reveals multiple impacts of transposons.</title>
        <authorList>
            <person name="Zhao G."/>
            <person name="Zou C."/>
            <person name="Li K."/>
            <person name="Wang K."/>
            <person name="Li T."/>
            <person name="Gao L."/>
            <person name="Zhang X."/>
            <person name="Wang H."/>
            <person name="Yang Z."/>
            <person name="Liu X."/>
            <person name="Jiang W."/>
            <person name="Mao L."/>
            <person name="Kong X."/>
            <person name="Jiao Y."/>
            <person name="Jia J."/>
        </authorList>
    </citation>
    <scope>NUCLEOTIDE SEQUENCE [LARGE SCALE GENOMIC DNA]</scope>
    <source>
        <strain evidence="3">cv. AL8/78</strain>
    </source>
</reference>
<evidence type="ECO:0000313" key="3">
    <source>
        <dbReference type="Proteomes" id="UP000015105"/>
    </source>
</evidence>
<dbReference type="GO" id="GO:0003676">
    <property type="term" value="F:nucleic acid binding"/>
    <property type="evidence" value="ECO:0007669"/>
    <property type="project" value="InterPro"/>
</dbReference>
<dbReference type="Gramene" id="AET3Gv20270300.1">
    <property type="protein sequence ID" value="AET3Gv20270300.1"/>
    <property type="gene ID" value="AET3Gv20270300"/>
</dbReference>
<accession>A0A453EA21</accession>
<dbReference type="InterPro" id="IPR052160">
    <property type="entry name" value="Gypsy_RT_Integrase-like"/>
</dbReference>
<feature type="domain" description="Integrase catalytic" evidence="1">
    <location>
        <begin position="1"/>
        <end position="65"/>
    </location>
</feature>
<dbReference type="AlphaFoldDB" id="A0A453EA21"/>
<name>A0A453EA21_AEGTS</name>
<proteinExistence type="predicted"/>